<dbReference type="OrthoDB" id="9793424at2"/>
<accession>A0A160SX03</accession>
<dbReference type="GO" id="GO:0005829">
    <property type="term" value="C:cytosol"/>
    <property type="evidence" value="ECO:0007669"/>
    <property type="project" value="TreeGrafter"/>
</dbReference>
<comment type="similarity">
    <text evidence="1 2">Belongs to the UPF0250 family.</text>
</comment>
<dbReference type="PATRIC" id="fig|98804.3.peg.309"/>
<dbReference type="PANTHER" id="PTHR38036:SF1">
    <property type="entry name" value="UPF0250 PROTEIN YBED"/>
    <property type="match status" value="1"/>
</dbReference>
<dbReference type="EMBL" id="LN890285">
    <property type="protein sequence ID" value="CUR53290.1"/>
    <property type="molecule type" value="Genomic_DNA"/>
</dbReference>
<dbReference type="InterPro" id="IPR007454">
    <property type="entry name" value="UPF0250_YbeD-like"/>
</dbReference>
<evidence type="ECO:0000256" key="2">
    <source>
        <dbReference type="HAMAP-Rule" id="MF_00659"/>
    </source>
</evidence>
<dbReference type="RefSeq" id="WP_075472824.1">
    <property type="nucleotide sequence ID" value="NZ_CP135003.1"/>
</dbReference>
<dbReference type="SUPFAM" id="SSF117991">
    <property type="entry name" value="YbeD/HP0495-like"/>
    <property type="match status" value="1"/>
</dbReference>
<dbReference type="InterPro" id="IPR027471">
    <property type="entry name" value="YbeD-like_sf"/>
</dbReference>
<evidence type="ECO:0000313" key="4">
    <source>
        <dbReference type="Proteomes" id="UP000243633"/>
    </source>
</evidence>
<protein>
    <recommendedName>
        <fullName evidence="2">UPF0250 protein BTSPAZIEG_0328</fullName>
    </recommendedName>
</protein>
<dbReference type="AlphaFoldDB" id="A0A160SX03"/>
<sequence>MQITLEKMLKFPCTFTYKVIGLSQPELTNNIIKVIQIHIPGDYTPQIKSSNKGTYLSISVTICAQNFQQIENLYNELSKIHLVRMVL</sequence>
<proteinExistence type="inferred from homology"/>
<evidence type="ECO:0000256" key="1">
    <source>
        <dbReference type="ARBA" id="ARBA00008460"/>
    </source>
</evidence>
<reference evidence="4" key="1">
    <citation type="submission" date="2015-10" db="EMBL/GenBank/DDBJ databases">
        <authorList>
            <person name="Manzano-Marin A."/>
            <person name="Manzano-Marin A."/>
        </authorList>
    </citation>
    <scope>NUCLEOTIDE SEQUENCE [LARGE SCALE GENOMIC DNA]</scope>
    <source>
        <strain evidence="4">BTs</strain>
    </source>
</reference>
<evidence type="ECO:0000313" key="3">
    <source>
        <dbReference type="EMBL" id="CUR53290.1"/>
    </source>
</evidence>
<dbReference type="Pfam" id="PF04359">
    <property type="entry name" value="DUF493"/>
    <property type="match status" value="1"/>
</dbReference>
<dbReference type="HAMAP" id="MF_00659">
    <property type="entry name" value="UPF0250"/>
    <property type="match status" value="1"/>
</dbReference>
<name>A0A160SX03_BUCTT</name>
<dbReference type="NCBIfam" id="NF003447">
    <property type="entry name" value="PRK04998.1"/>
    <property type="match status" value="1"/>
</dbReference>
<keyword evidence="4" id="KW-1185">Reference proteome</keyword>
<dbReference type="Proteomes" id="UP000243633">
    <property type="component" value="Chromosome 1"/>
</dbReference>
<dbReference type="Gene3D" id="3.30.70.260">
    <property type="match status" value="1"/>
</dbReference>
<organism evidence="3 4">
    <name type="scientific">Buchnera aphidicola subsp. Tuberolachnus salignus</name>
    <dbReference type="NCBI Taxonomy" id="98804"/>
    <lineage>
        <taxon>Bacteria</taxon>
        <taxon>Pseudomonadati</taxon>
        <taxon>Pseudomonadota</taxon>
        <taxon>Gammaproteobacteria</taxon>
        <taxon>Enterobacterales</taxon>
        <taxon>Erwiniaceae</taxon>
        <taxon>Buchnera</taxon>
    </lineage>
</organism>
<dbReference type="STRING" id="98804.BTSPAZIEG_0328"/>
<gene>
    <name evidence="3" type="primary">ybeD</name>
    <name evidence="3" type="ORF">BTSPAZIEG_0328</name>
</gene>
<dbReference type="PANTHER" id="PTHR38036">
    <property type="entry name" value="UPF0250 PROTEIN YBED"/>
    <property type="match status" value="1"/>
</dbReference>